<comment type="caution">
    <text evidence="2">The sequence shown here is derived from an EMBL/GenBank/DDBJ whole genome shotgun (WGS) entry which is preliminary data.</text>
</comment>
<proteinExistence type="predicted"/>
<evidence type="ECO:0000313" key="3">
    <source>
        <dbReference type="Proteomes" id="UP001055125"/>
    </source>
</evidence>
<reference evidence="2" key="1">
    <citation type="journal article" date="2021" name="Front. Microbiol.">
        <title>Comprehensive Comparative Genomics and Phenotyping of Methylobacterium Species.</title>
        <authorList>
            <person name="Alessa O."/>
            <person name="Ogura Y."/>
            <person name="Fujitani Y."/>
            <person name="Takami H."/>
            <person name="Hayashi T."/>
            <person name="Sahin N."/>
            <person name="Tani A."/>
        </authorList>
    </citation>
    <scope>NUCLEOTIDE SEQUENCE</scope>
    <source>
        <strain evidence="2">DSM 19015</strain>
    </source>
</reference>
<accession>A0ABQ4S6I9</accession>
<protein>
    <submittedName>
        <fullName evidence="2">Uncharacterized protein</fullName>
    </submittedName>
</protein>
<reference evidence="2" key="2">
    <citation type="submission" date="2021-08" db="EMBL/GenBank/DDBJ databases">
        <authorList>
            <person name="Tani A."/>
            <person name="Ola A."/>
            <person name="Ogura Y."/>
            <person name="Katsura K."/>
            <person name="Hayashi T."/>
        </authorList>
    </citation>
    <scope>NUCLEOTIDE SEQUENCE</scope>
    <source>
        <strain evidence="2">DSM 19015</strain>
    </source>
</reference>
<organism evidence="2 3">
    <name type="scientific">Methylobacterium iners</name>
    <dbReference type="NCBI Taxonomy" id="418707"/>
    <lineage>
        <taxon>Bacteria</taxon>
        <taxon>Pseudomonadati</taxon>
        <taxon>Pseudomonadota</taxon>
        <taxon>Alphaproteobacteria</taxon>
        <taxon>Hyphomicrobiales</taxon>
        <taxon>Methylobacteriaceae</taxon>
        <taxon>Methylobacterium</taxon>
    </lineage>
</organism>
<dbReference type="RefSeq" id="WP_238246557.1">
    <property type="nucleotide sequence ID" value="NZ_BPQP01000089.1"/>
</dbReference>
<dbReference type="EMBL" id="BPQP01000089">
    <property type="protein sequence ID" value="GJD97499.1"/>
    <property type="molecule type" value="Genomic_DNA"/>
</dbReference>
<gene>
    <name evidence="2" type="ORF">OCOJLMKI_4730</name>
</gene>
<evidence type="ECO:0000256" key="1">
    <source>
        <dbReference type="SAM" id="MobiDB-lite"/>
    </source>
</evidence>
<keyword evidence="3" id="KW-1185">Reference proteome</keyword>
<evidence type="ECO:0000313" key="2">
    <source>
        <dbReference type="EMBL" id="GJD97499.1"/>
    </source>
</evidence>
<feature type="region of interest" description="Disordered" evidence="1">
    <location>
        <begin position="36"/>
        <end position="110"/>
    </location>
</feature>
<sequence>MLMRSALRPPAAATRSALAGFAIAALAIVPPIGSGAHAQSIESRRDQPTPSTLPERTGPSDRPVAPVAPPDAINSSTAIVASDRKGKAAYTNPLDHLPAADRTAMRGRRE</sequence>
<dbReference type="Proteomes" id="UP001055125">
    <property type="component" value="Unassembled WGS sequence"/>
</dbReference>
<name>A0ABQ4S6I9_9HYPH</name>